<reference evidence="10" key="1">
    <citation type="journal article" date="2020" name="mSystems">
        <title>Genome- and Community-Level Interaction Insights into Carbon Utilization and Element Cycling Functions of Hydrothermarchaeota in Hydrothermal Sediment.</title>
        <authorList>
            <person name="Zhou Z."/>
            <person name="Liu Y."/>
            <person name="Xu W."/>
            <person name="Pan J."/>
            <person name="Luo Z.H."/>
            <person name="Li M."/>
        </authorList>
    </citation>
    <scope>NUCLEOTIDE SEQUENCE [LARGE SCALE GENOMIC DNA]</scope>
    <source>
        <strain evidence="10">SpSt-456</strain>
    </source>
</reference>
<dbReference type="SMART" id="SM00257">
    <property type="entry name" value="LysM"/>
    <property type="match status" value="4"/>
</dbReference>
<organism evidence="10">
    <name type="scientific">Desulfacinum infernum</name>
    <dbReference type="NCBI Taxonomy" id="35837"/>
    <lineage>
        <taxon>Bacteria</taxon>
        <taxon>Pseudomonadati</taxon>
        <taxon>Thermodesulfobacteriota</taxon>
        <taxon>Syntrophobacteria</taxon>
        <taxon>Syntrophobacterales</taxon>
        <taxon>Syntrophobacteraceae</taxon>
        <taxon>Desulfacinum</taxon>
    </lineage>
</organism>
<keyword evidence="1" id="KW-0645">Protease</keyword>
<dbReference type="Gene3D" id="3.10.350.10">
    <property type="entry name" value="LysM domain"/>
    <property type="match status" value="3"/>
</dbReference>
<keyword evidence="6" id="KW-0862">Zinc</keyword>
<feature type="compositionally biased region" description="Low complexity" evidence="8">
    <location>
        <begin position="561"/>
        <end position="573"/>
    </location>
</feature>
<gene>
    <name evidence="10" type="ORF">ENS06_16455</name>
</gene>
<dbReference type="EMBL" id="DSTK01000044">
    <property type="protein sequence ID" value="HFK98905.1"/>
    <property type="molecule type" value="Genomic_DNA"/>
</dbReference>
<dbReference type="InterPro" id="IPR036779">
    <property type="entry name" value="LysM_dom_sf"/>
</dbReference>
<dbReference type="CDD" id="cd00118">
    <property type="entry name" value="LysM"/>
    <property type="match status" value="3"/>
</dbReference>
<dbReference type="PROSITE" id="PS51782">
    <property type="entry name" value="LYSM"/>
    <property type="match status" value="4"/>
</dbReference>
<evidence type="ECO:0000313" key="10">
    <source>
        <dbReference type="EMBL" id="HFK98905.1"/>
    </source>
</evidence>
<dbReference type="PANTHER" id="PTHR33734">
    <property type="entry name" value="LYSM DOMAIN-CONTAINING GPI-ANCHORED PROTEIN 2"/>
    <property type="match status" value="1"/>
</dbReference>
<dbReference type="SUPFAM" id="SSF55166">
    <property type="entry name" value="Hedgehog/DD-peptidase"/>
    <property type="match status" value="1"/>
</dbReference>
<accession>A0A832EKZ6</accession>
<dbReference type="GO" id="GO:0006508">
    <property type="term" value="P:proteolysis"/>
    <property type="evidence" value="ECO:0007669"/>
    <property type="project" value="UniProtKB-KW"/>
</dbReference>
<dbReference type="Gene3D" id="3.30.1380.10">
    <property type="match status" value="1"/>
</dbReference>
<keyword evidence="2" id="KW-0479">Metal-binding</keyword>
<dbReference type="InterPro" id="IPR018392">
    <property type="entry name" value="LysM"/>
</dbReference>
<name>A0A832EKZ6_9BACT</name>
<evidence type="ECO:0000256" key="1">
    <source>
        <dbReference type="ARBA" id="ARBA00022670"/>
    </source>
</evidence>
<evidence type="ECO:0000256" key="7">
    <source>
        <dbReference type="ARBA" id="ARBA00023049"/>
    </source>
</evidence>
<evidence type="ECO:0000256" key="8">
    <source>
        <dbReference type="SAM" id="MobiDB-lite"/>
    </source>
</evidence>
<feature type="compositionally biased region" description="Basic and acidic residues" evidence="8">
    <location>
        <begin position="452"/>
        <end position="469"/>
    </location>
</feature>
<feature type="compositionally biased region" description="Basic and acidic residues" evidence="8">
    <location>
        <begin position="541"/>
        <end position="560"/>
    </location>
</feature>
<dbReference type="InterPro" id="IPR009045">
    <property type="entry name" value="Zn_M74/Hedgehog-like"/>
</dbReference>
<feature type="domain" description="LysM" evidence="9">
    <location>
        <begin position="488"/>
        <end position="532"/>
    </location>
</feature>
<dbReference type="SUPFAM" id="SSF54106">
    <property type="entry name" value="LysM domain"/>
    <property type="match status" value="3"/>
</dbReference>
<evidence type="ECO:0000256" key="6">
    <source>
        <dbReference type="ARBA" id="ARBA00022833"/>
    </source>
</evidence>
<comment type="caution">
    <text evidence="10">The sequence shown here is derived from an EMBL/GenBank/DDBJ whole genome shotgun (WGS) entry which is preliminary data.</text>
</comment>
<keyword evidence="7" id="KW-0482">Metalloprotease</keyword>
<dbReference type="GO" id="GO:0030288">
    <property type="term" value="C:outer membrane-bounded periplasmic space"/>
    <property type="evidence" value="ECO:0007669"/>
    <property type="project" value="InterPro"/>
</dbReference>
<feature type="region of interest" description="Disordered" evidence="8">
    <location>
        <begin position="538"/>
        <end position="607"/>
    </location>
</feature>
<evidence type="ECO:0000256" key="3">
    <source>
        <dbReference type="ARBA" id="ARBA00022729"/>
    </source>
</evidence>
<keyword evidence="4" id="KW-0574">Periplasm</keyword>
<feature type="region of interest" description="Disordered" evidence="8">
    <location>
        <begin position="452"/>
        <end position="495"/>
    </location>
</feature>
<dbReference type="Pfam" id="PF03411">
    <property type="entry name" value="Peptidase_M74"/>
    <property type="match status" value="1"/>
</dbReference>
<dbReference type="GO" id="GO:0008237">
    <property type="term" value="F:metallopeptidase activity"/>
    <property type="evidence" value="ECO:0007669"/>
    <property type="project" value="UniProtKB-KW"/>
</dbReference>
<feature type="domain" description="LysM" evidence="9">
    <location>
        <begin position="405"/>
        <end position="449"/>
    </location>
</feature>
<evidence type="ECO:0000259" key="9">
    <source>
        <dbReference type="PROSITE" id="PS51782"/>
    </source>
</evidence>
<evidence type="ECO:0000256" key="4">
    <source>
        <dbReference type="ARBA" id="ARBA00022764"/>
    </source>
</evidence>
<dbReference type="Pfam" id="PF01476">
    <property type="entry name" value="LysM"/>
    <property type="match status" value="4"/>
</dbReference>
<keyword evidence="5" id="KW-0378">Hydrolase</keyword>
<dbReference type="AlphaFoldDB" id="A0A832EKZ6"/>
<dbReference type="InterPro" id="IPR005073">
    <property type="entry name" value="Peptidase_M74"/>
</dbReference>
<dbReference type="GO" id="GO:0008932">
    <property type="term" value="F:lytic endotransglycosylase activity"/>
    <property type="evidence" value="ECO:0007669"/>
    <property type="project" value="TreeGrafter"/>
</dbReference>
<proteinExistence type="predicted"/>
<feature type="domain" description="LysM" evidence="9">
    <location>
        <begin position="307"/>
        <end position="351"/>
    </location>
</feature>
<evidence type="ECO:0000256" key="2">
    <source>
        <dbReference type="ARBA" id="ARBA00022723"/>
    </source>
</evidence>
<dbReference type="PANTHER" id="PTHR33734:SF22">
    <property type="entry name" value="MEMBRANE-BOUND LYTIC MUREIN TRANSGLYCOSYLASE D"/>
    <property type="match status" value="1"/>
</dbReference>
<dbReference type="GO" id="GO:0046872">
    <property type="term" value="F:metal ion binding"/>
    <property type="evidence" value="ECO:0007669"/>
    <property type="project" value="UniProtKB-KW"/>
</dbReference>
<keyword evidence="3" id="KW-0732">Signal</keyword>
<evidence type="ECO:0000256" key="5">
    <source>
        <dbReference type="ARBA" id="ARBA00022801"/>
    </source>
</evidence>
<sequence>MFHGEVRPSRFHRGGAACRHTIRGYSTRIKVNPERRRDILERSAHFSGCGMRSAGPHLFKARRHRFLSFFGTVATLCTCLAWTPSSHALTLSIGEPYRGRLVNGVPFPTDMGGYMVRDPDRAYATPELIGSLLDAIDSVREKYPNTVDLFIGDFSAPGGGRLNGHKSHQNGRDVDLGMYAIGNQPLDQFVPMHAGNLDVPKTWTLIEALIRTGRVQYLFVDRKIQKMLFEYALSRGFDEDLLNRLFNDVGPGSTDAAIRHEPRHNDHIHVRFYAPWSSLAGQMDSLDPDKKALIELAQAGFLPKKVLYYVDKRQTDIAALAQSFGVRVEDLVRWNHLKPNMPLTPGTPLVYYRRAFEVEPVHLAESLRPRSILPPEPVQVASVGYLPQVDVSSWARTEPRERTERLHTVRRGDTPASVARAYGLSVSELLRMNNLSSKKPLNVGSKLVVGRVSKDAVPERPEKDSRRPDNPPAKDTAPNSKGAERKPSSHVVKKGDTLFSIAKKYGVSPDNLRAWNKLPPKSAITVGSSLIVSKPVQEAKTLTKGDQEAQKASDGPDGRPKSQAATASPASSPKETKKAETPKNASSKGSEPRKNEPTLHTVAPGENLWAISRKYNVDVQKILTMNKLNNPKEIKPGARLKIPEKS</sequence>
<feature type="domain" description="LysM" evidence="9">
    <location>
        <begin position="598"/>
        <end position="642"/>
    </location>
</feature>
<protein>
    <submittedName>
        <fullName evidence="10">LysM peptidoglycan-binding domain-containing protein</fullName>
    </submittedName>
</protein>
<dbReference type="GO" id="GO:0004252">
    <property type="term" value="F:serine-type endopeptidase activity"/>
    <property type="evidence" value="ECO:0007669"/>
    <property type="project" value="InterPro"/>
</dbReference>